<reference evidence="1 2" key="3">
    <citation type="journal article" date="2010" name="BMC Genomics">
        <title>Transcriptome sequencing and comparative analysis of cucumber flowers with different sex types.</title>
        <authorList>
            <person name="Guo S."/>
            <person name="Zheng Y."/>
            <person name="Joung J.G."/>
            <person name="Liu S."/>
            <person name="Zhang Z."/>
            <person name="Crasta O.R."/>
            <person name="Sobral B.W."/>
            <person name="Xu Y."/>
            <person name="Huang S."/>
            <person name="Fei Z."/>
        </authorList>
    </citation>
    <scope>NUCLEOTIDE SEQUENCE [LARGE SCALE GENOMIC DNA]</scope>
    <source>
        <strain evidence="2">cv. 9930</strain>
    </source>
</reference>
<organism evidence="1 2">
    <name type="scientific">Cucumis sativus</name>
    <name type="common">Cucumber</name>
    <dbReference type="NCBI Taxonomy" id="3659"/>
    <lineage>
        <taxon>Eukaryota</taxon>
        <taxon>Viridiplantae</taxon>
        <taxon>Streptophyta</taxon>
        <taxon>Embryophyta</taxon>
        <taxon>Tracheophyta</taxon>
        <taxon>Spermatophyta</taxon>
        <taxon>Magnoliopsida</taxon>
        <taxon>eudicotyledons</taxon>
        <taxon>Gunneridae</taxon>
        <taxon>Pentapetalae</taxon>
        <taxon>rosids</taxon>
        <taxon>fabids</taxon>
        <taxon>Cucurbitales</taxon>
        <taxon>Cucurbitaceae</taxon>
        <taxon>Benincaseae</taxon>
        <taxon>Cucumis</taxon>
    </lineage>
</organism>
<dbReference type="AlphaFoldDB" id="A0A0A0LKY2"/>
<dbReference type="Proteomes" id="UP000029981">
    <property type="component" value="Chromosome 2"/>
</dbReference>
<protein>
    <submittedName>
        <fullName evidence="1">Uncharacterized protein</fullName>
    </submittedName>
</protein>
<evidence type="ECO:0000313" key="2">
    <source>
        <dbReference type="Proteomes" id="UP000029981"/>
    </source>
</evidence>
<dbReference type="EMBL" id="CM002923">
    <property type="protein sequence ID" value="KGN61407.1"/>
    <property type="molecule type" value="Genomic_DNA"/>
</dbReference>
<reference evidence="1 2" key="1">
    <citation type="journal article" date="2009" name="Nat. Genet.">
        <title>The genome of the cucumber, Cucumis sativus L.</title>
        <authorList>
            <person name="Huang S."/>
            <person name="Li R."/>
            <person name="Zhang Z."/>
            <person name="Li L."/>
            <person name="Gu X."/>
            <person name="Fan W."/>
            <person name="Lucas W.J."/>
            <person name="Wang X."/>
            <person name="Xie B."/>
            <person name="Ni P."/>
            <person name="Ren Y."/>
            <person name="Zhu H."/>
            <person name="Li J."/>
            <person name="Lin K."/>
            <person name="Jin W."/>
            <person name="Fei Z."/>
            <person name="Li G."/>
            <person name="Staub J."/>
            <person name="Kilian A."/>
            <person name="van der Vossen E.A."/>
            <person name="Wu Y."/>
            <person name="Guo J."/>
            <person name="He J."/>
            <person name="Jia Z."/>
            <person name="Ren Y."/>
            <person name="Tian G."/>
            <person name="Lu Y."/>
            <person name="Ruan J."/>
            <person name="Qian W."/>
            <person name="Wang M."/>
            <person name="Huang Q."/>
            <person name="Li B."/>
            <person name="Xuan Z."/>
            <person name="Cao J."/>
            <person name="Asan"/>
            <person name="Wu Z."/>
            <person name="Zhang J."/>
            <person name="Cai Q."/>
            <person name="Bai Y."/>
            <person name="Zhao B."/>
            <person name="Han Y."/>
            <person name="Li Y."/>
            <person name="Li X."/>
            <person name="Wang S."/>
            <person name="Shi Q."/>
            <person name="Liu S."/>
            <person name="Cho W.K."/>
            <person name="Kim J.Y."/>
            <person name="Xu Y."/>
            <person name="Heller-Uszynska K."/>
            <person name="Miao H."/>
            <person name="Cheng Z."/>
            <person name="Zhang S."/>
            <person name="Wu J."/>
            <person name="Yang Y."/>
            <person name="Kang H."/>
            <person name="Li M."/>
            <person name="Liang H."/>
            <person name="Ren X."/>
            <person name="Shi Z."/>
            <person name="Wen M."/>
            <person name="Jian M."/>
            <person name="Yang H."/>
            <person name="Zhang G."/>
            <person name="Yang Z."/>
            <person name="Chen R."/>
            <person name="Liu S."/>
            <person name="Li J."/>
            <person name="Ma L."/>
            <person name="Liu H."/>
            <person name="Zhou Y."/>
            <person name="Zhao J."/>
            <person name="Fang X."/>
            <person name="Li G."/>
            <person name="Fang L."/>
            <person name="Li Y."/>
            <person name="Liu D."/>
            <person name="Zheng H."/>
            <person name="Zhang Y."/>
            <person name="Qin N."/>
            <person name="Li Z."/>
            <person name="Yang G."/>
            <person name="Yang S."/>
            <person name="Bolund L."/>
            <person name="Kristiansen K."/>
            <person name="Zheng H."/>
            <person name="Li S."/>
            <person name="Zhang X."/>
            <person name="Yang H."/>
            <person name="Wang J."/>
            <person name="Sun R."/>
            <person name="Zhang B."/>
            <person name="Jiang S."/>
            <person name="Wang J."/>
            <person name="Du Y."/>
            <person name="Li S."/>
        </authorList>
    </citation>
    <scope>NUCLEOTIDE SEQUENCE [LARGE SCALE GENOMIC DNA]</scope>
    <source>
        <strain evidence="2">cv. 9930</strain>
    </source>
</reference>
<name>A0A0A0LKY2_CUCSA</name>
<evidence type="ECO:0000313" key="1">
    <source>
        <dbReference type="EMBL" id="KGN61407.1"/>
    </source>
</evidence>
<keyword evidence="2" id="KW-1185">Reference proteome</keyword>
<accession>A0A0A0LKY2</accession>
<sequence>MTKLAQGSATKGVAVPSRRKVLRVQFGGRTTILDNFIRQLIFSFIIFFPLFGGSDNPCNYKGCKGLSRPPSLFVEEVPCCSPLSLGESHFELNSDVAFLTTKWASGSLCSQSWYISRLLDGN</sequence>
<reference evidence="1 2" key="2">
    <citation type="journal article" date="2009" name="PLoS ONE">
        <title>An integrated genetic and cytogenetic map of the cucumber genome.</title>
        <authorList>
            <person name="Ren Y."/>
            <person name="Zhang Z."/>
            <person name="Liu J."/>
            <person name="Staub J.E."/>
            <person name="Han Y."/>
            <person name="Cheng Z."/>
            <person name="Li X."/>
            <person name="Lu J."/>
            <person name="Miao H."/>
            <person name="Kang H."/>
            <person name="Xie B."/>
            <person name="Gu X."/>
            <person name="Wang X."/>
            <person name="Du Y."/>
            <person name="Jin W."/>
            <person name="Huang S."/>
        </authorList>
    </citation>
    <scope>NUCLEOTIDE SEQUENCE [LARGE SCALE GENOMIC DNA]</scope>
    <source>
        <strain evidence="2">cv. 9930</strain>
    </source>
</reference>
<dbReference type="Gramene" id="KGN61407">
    <property type="protein sequence ID" value="KGN61407"/>
    <property type="gene ID" value="Csa_2G118300"/>
</dbReference>
<proteinExistence type="predicted"/>
<gene>
    <name evidence="1" type="ORF">Csa_2G118300</name>
</gene>
<reference evidence="1 2" key="4">
    <citation type="journal article" date="2011" name="BMC Genomics">
        <title>RNA-Seq improves annotation of protein-coding genes in the cucumber genome.</title>
        <authorList>
            <person name="Li Z."/>
            <person name="Zhang Z."/>
            <person name="Yan P."/>
            <person name="Huang S."/>
            <person name="Fei Z."/>
            <person name="Lin K."/>
        </authorList>
    </citation>
    <scope>NUCLEOTIDE SEQUENCE [LARGE SCALE GENOMIC DNA]</scope>
    <source>
        <strain evidence="2">cv. 9930</strain>
    </source>
</reference>